<gene>
    <name evidence="2" type="ORF">NCTC11645_03522</name>
</gene>
<accession>A0A377J9R5</accession>
<evidence type="ECO:0000313" key="3">
    <source>
        <dbReference type="Proteomes" id="UP000254512"/>
    </source>
</evidence>
<organism evidence="2 3">
    <name type="scientific">Grimontia hollisae</name>
    <name type="common">Vibrio hollisae</name>
    <dbReference type="NCBI Taxonomy" id="673"/>
    <lineage>
        <taxon>Bacteria</taxon>
        <taxon>Pseudomonadati</taxon>
        <taxon>Pseudomonadota</taxon>
        <taxon>Gammaproteobacteria</taxon>
        <taxon>Vibrionales</taxon>
        <taxon>Vibrionaceae</taxon>
        <taxon>Grimontia</taxon>
    </lineage>
</organism>
<dbReference type="NCBIfam" id="TIGR03177">
    <property type="entry name" value="pilus_cpaB"/>
    <property type="match status" value="1"/>
</dbReference>
<feature type="domain" description="Flp pilus assembly protein RcpC/CpaB" evidence="1">
    <location>
        <begin position="113"/>
        <end position="223"/>
    </location>
</feature>
<dbReference type="STRING" id="673.AL542_02975"/>
<evidence type="ECO:0000259" key="1">
    <source>
        <dbReference type="Pfam" id="PF16976"/>
    </source>
</evidence>
<protein>
    <submittedName>
        <fullName evidence="2">Flp pilus assembly protein CpaB</fullName>
    </submittedName>
</protein>
<dbReference type="Pfam" id="PF16976">
    <property type="entry name" value="RcpC"/>
    <property type="match status" value="1"/>
</dbReference>
<dbReference type="AlphaFoldDB" id="A0A377J9R5"/>
<proteinExistence type="predicted"/>
<dbReference type="InterPro" id="IPR017592">
    <property type="entry name" value="Pilus_assmbl_Flp-typ_CpaB"/>
</dbReference>
<evidence type="ECO:0000313" key="2">
    <source>
        <dbReference type="EMBL" id="STO98536.1"/>
    </source>
</evidence>
<dbReference type="RefSeq" id="WP_115660312.1">
    <property type="nucleotide sequence ID" value="NZ_CP035691.1"/>
</dbReference>
<dbReference type="EMBL" id="UGHD01000003">
    <property type="protein sequence ID" value="STO98536.1"/>
    <property type="molecule type" value="Genomic_DNA"/>
</dbReference>
<reference evidence="2 3" key="1">
    <citation type="submission" date="2018-06" db="EMBL/GenBank/DDBJ databases">
        <authorList>
            <consortium name="Pathogen Informatics"/>
            <person name="Doyle S."/>
        </authorList>
    </citation>
    <scope>NUCLEOTIDE SEQUENCE [LARGE SCALE GENOMIC DNA]</scope>
    <source>
        <strain evidence="2 3">NCTC11645</strain>
    </source>
</reference>
<dbReference type="InterPro" id="IPR031571">
    <property type="entry name" value="RcpC_dom"/>
</dbReference>
<name>A0A377J9R5_GRIHO</name>
<dbReference type="Proteomes" id="UP000254512">
    <property type="component" value="Unassembled WGS sequence"/>
</dbReference>
<sequence length="263" mass="29017">MSQRVFFLIAFLSIAGGVLGLSGFFQSKNTTASNISNISIKVAQLKNPVTRGDIVTGDNIRYFRLRETEALEYGIVSDVVISPVSGMVAKKDLTTSDYLSMSDFILPSDPAYLDTVIDDHMTPYSLTIERKDFIGSGISVGDRVDVIILTSDEQNIGDTSRSNHIESFRSLSVSPLLRNVRVLAIDDGKEKENEKEEILPLTIELNRDQVAKMVIARRIGIIEVIKSSNASQQRLLGMTADTHDVLPNFKSVTEIRGSDKAFN</sequence>